<comment type="caution">
    <text evidence="1">The sequence shown here is derived from an EMBL/GenBank/DDBJ whole genome shotgun (WGS) entry which is preliminary data.</text>
</comment>
<evidence type="ECO:0000313" key="2">
    <source>
        <dbReference type="Proteomes" id="UP000275267"/>
    </source>
</evidence>
<reference evidence="2" key="1">
    <citation type="journal article" date="2019" name="Nat. Commun.">
        <title>The genome of broomcorn millet.</title>
        <authorList>
            <person name="Zou C."/>
            <person name="Miki D."/>
            <person name="Li D."/>
            <person name="Tang Q."/>
            <person name="Xiao L."/>
            <person name="Rajput S."/>
            <person name="Deng P."/>
            <person name="Jia W."/>
            <person name="Huang R."/>
            <person name="Zhang M."/>
            <person name="Sun Y."/>
            <person name="Hu J."/>
            <person name="Fu X."/>
            <person name="Schnable P.S."/>
            <person name="Li F."/>
            <person name="Zhang H."/>
            <person name="Feng B."/>
            <person name="Zhu X."/>
            <person name="Liu R."/>
            <person name="Schnable J.C."/>
            <person name="Zhu J.-K."/>
            <person name="Zhang H."/>
        </authorList>
    </citation>
    <scope>NUCLEOTIDE SEQUENCE [LARGE SCALE GENOMIC DNA]</scope>
</reference>
<dbReference type="AlphaFoldDB" id="A0A3L6SCN4"/>
<accession>A0A3L6SCN4</accession>
<gene>
    <name evidence="1" type="ORF">C2845_PM02G17120</name>
</gene>
<proteinExistence type="predicted"/>
<sequence length="140" mass="15454">MAVHGSCGVLGAWALGRLGCKGSKHFRCGRYPHPLSPLFSSPRSRSTPVCSARLRLEHWRGMIRMREATARASAAWRGRAPGGTYSTAARSFVSTEGPHSRAARVVASSGFRAPIAGASWLWRRPAHRHRDPHHRLPVLW</sequence>
<protein>
    <submittedName>
        <fullName evidence="1">Uncharacterized protein</fullName>
    </submittedName>
</protein>
<organism evidence="1 2">
    <name type="scientific">Panicum miliaceum</name>
    <name type="common">Proso millet</name>
    <name type="synonym">Broomcorn millet</name>
    <dbReference type="NCBI Taxonomy" id="4540"/>
    <lineage>
        <taxon>Eukaryota</taxon>
        <taxon>Viridiplantae</taxon>
        <taxon>Streptophyta</taxon>
        <taxon>Embryophyta</taxon>
        <taxon>Tracheophyta</taxon>
        <taxon>Spermatophyta</taxon>
        <taxon>Magnoliopsida</taxon>
        <taxon>Liliopsida</taxon>
        <taxon>Poales</taxon>
        <taxon>Poaceae</taxon>
        <taxon>PACMAD clade</taxon>
        <taxon>Panicoideae</taxon>
        <taxon>Panicodae</taxon>
        <taxon>Paniceae</taxon>
        <taxon>Panicinae</taxon>
        <taxon>Panicum</taxon>
        <taxon>Panicum sect. Panicum</taxon>
    </lineage>
</organism>
<dbReference type="Proteomes" id="UP000275267">
    <property type="component" value="Unassembled WGS sequence"/>
</dbReference>
<dbReference type="EMBL" id="PQIB02000005">
    <property type="protein sequence ID" value="RLN18787.1"/>
    <property type="molecule type" value="Genomic_DNA"/>
</dbReference>
<name>A0A3L6SCN4_PANMI</name>
<keyword evidence="2" id="KW-1185">Reference proteome</keyword>
<evidence type="ECO:0000313" key="1">
    <source>
        <dbReference type="EMBL" id="RLN18787.1"/>
    </source>
</evidence>